<dbReference type="Proteomes" id="UP001217918">
    <property type="component" value="Unassembled WGS sequence"/>
</dbReference>
<dbReference type="GO" id="GO:0005666">
    <property type="term" value="C:RNA polymerase III complex"/>
    <property type="evidence" value="ECO:0007669"/>
    <property type="project" value="UniProtKB-UniRule"/>
</dbReference>
<proteinExistence type="inferred from homology"/>
<dbReference type="Pfam" id="PF11705">
    <property type="entry name" value="RNA_pol_3_Rpc31"/>
    <property type="match status" value="1"/>
</dbReference>
<feature type="compositionally biased region" description="Acidic residues" evidence="5">
    <location>
        <begin position="227"/>
        <end position="241"/>
    </location>
</feature>
<feature type="region of interest" description="Disordered" evidence="5">
    <location>
        <begin position="222"/>
        <end position="300"/>
    </location>
</feature>
<evidence type="ECO:0000256" key="3">
    <source>
        <dbReference type="ARBA" id="ARBA00023242"/>
    </source>
</evidence>
<dbReference type="GO" id="GO:0006383">
    <property type="term" value="P:transcription by RNA polymerase III"/>
    <property type="evidence" value="ECO:0007669"/>
    <property type="project" value="UniProtKB-UniRule"/>
</dbReference>
<comment type="similarity">
    <text evidence="2 4">Belongs to the eukaryotic RPC7 RNA polymerase subunit family.</text>
</comment>
<comment type="subcellular location">
    <subcellularLocation>
        <location evidence="1 4">Nucleus</location>
    </subcellularLocation>
</comment>
<evidence type="ECO:0000256" key="5">
    <source>
        <dbReference type="SAM" id="MobiDB-lite"/>
    </source>
</evidence>
<comment type="caution">
    <text evidence="6">The sequence shown here is derived from an EMBL/GenBank/DDBJ whole genome shotgun (WGS) entry which is preliminary data.</text>
</comment>
<feature type="region of interest" description="Disordered" evidence="5">
    <location>
        <begin position="155"/>
        <end position="181"/>
    </location>
</feature>
<dbReference type="PANTHER" id="PTHR15367">
    <property type="entry name" value="DNA-DIRECTED RNA POLYMERASE III"/>
    <property type="match status" value="1"/>
</dbReference>
<keyword evidence="7" id="KW-1185">Reference proteome</keyword>
<dbReference type="EMBL" id="JAQQPM010000004">
    <property type="protein sequence ID" value="KAK2071066.1"/>
    <property type="molecule type" value="Genomic_DNA"/>
</dbReference>
<dbReference type="PIRSF" id="PIRSF000777">
    <property type="entry name" value="RNA_polIII_C31"/>
    <property type="match status" value="1"/>
</dbReference>
<accession>A0AAD9I4W8</accession>
<feature type="compositionally biased region" description="Basic residues" evidence="5">
    <location>
        <begin position="169"/>
        <end position="181"/>
    </location>
</feature>
<sequence length="300" mass="32956">MSRGGGRGGRGGRGGGRGGPRQIATNSVPWAMDPTIVVDGKPSELFPNYDVPVPTPPSRKEDKQVSYFLLFREQVHDGPLYTQARTWHQDASGMARAYGQEQINQRYGASNKASEDPFLAMPTYSQRFERPERALPDLESQPFAKEFFPKELHATLEGEDRGGSGASASKRRKTGAGQRKKLALSNITTLRTAEHLFLAEGELQKSGEDGYKRALDFLEKMEKTGDGEADDGLLSEDDEDDWVKPNEVDDGEDGGEDADQYEDESENDYNAEQYFDGNQDDEDYNDGGDDGGGGGGGDFY</sequence>
<feature type="region of interest" description="Disordered" evidence="5">
    <location>
        <begin position="1"/>
        <end position="31"/>
    </location>
</feature>
<organism evidence="6 7">
    <name type="scientific">Phyllachora maydis</name>
    <dbReference type="NCBI Taxonomy" id="1825666"/>
    <lineage>
        <taxon>Eukaryota</taxon>
        <taxon>Fungi</taxon>
        <taxon>Dikarya</taxon>
        <taxon>Ascomycota</taxon>
        <taxon>Pezizomycotina</taxon>
        <taxon>Sordariomycetes</taxon>
        <taxon>Sordariomycetidae</taxon>
        <taxon>Phyllachorales</taxon>
        <taxon>Phyllachoraceae</taxon>
        <taxon>Phyllachora</taxon>
    </lineage>
</organism>
<keyword evidence="3 4" id="KW-0539">Nucleus</keyword>
<dbReference type="InterPro" id="IPR024661">
    <property type="entry name" value="RNA_pol_III_Rpc31"/>
</dbReference>
<feature type="compositionally biased region" description="Acidic residues" evidence="5">
    <location>
        <begin position="278"/>
        <end position="289"/>
    </location>
</feature>
<reference evidence="6" key="1">
    <citation type="journal article" date="2023" name="Mol. Plant Microbe Interact.">
        <title>Elucidating the Obligate Nature and Biological Capacity of an Invasive Fungal Corn Pathogen.</title>
        <authorList>
            <person name="MacCready J.S."/>
            <person name="Roggenkamp E.M."/>
            <person name="Gdanetz K."/>
            <person name="Chilvers M.I."/>
        </authorList>
    </citation>
    <scope>NUCLEOTIDE SEQUENCE</scope>
    <source>
        <strain evidence="6">PM02</strain>
    </source>
</reference>
<evidence type="ECO:0000256" key="4">
    <source>
        <dbReference type="PIRNR" id="PIRNR000777"/>
    </source>
</evidence>
<name>A0AAD9I4W8_9PEZI</name>
<evidence type="ECO:0000313" key="7">
    <source>
        <dbReference type="Proteomes" id="UP001217918"/>
    </source>
</evidence>
<dbReference type="PANTHER" id="PTHR15367:SF2">
    <property type="entry name" value="DNA-DIRECTED RNA POLYMERASE III SUBUNIT"/>
    <property type="match status" value="1"/>
</dbReference>
<gene>
    <name evidence="6" type="ORF">P8C59_005519</name>
</gene>
<protein>
    <recommendedName>
        <fullName evidence="4">DNA-directed RNA polymerase III subunit</fullName>
    </recommendedName>
</protein>
<evidence type="ECO:0000256" key="1">
    <source>
        <dbReference type="ARBA" id="ARBA00004123"/>
    </source>
</evidence>
<comment type="function">
    <text evidence="4">DNA-dependent RNA polymerase catalyzes the transcription of DNA into RNA using the four ribonucleoside triphosphates as substrates. Specific peripheric component of RNA polymerase III which synthesizes small RNAs, such as 5S rRNA and tRNAs.</text>
</comment>
<feature type="compositionally biased region" description="Gly residues" evidence="5">
    <location>
        <begin position="1"/>
        <end position="19"/>
    </location>
</feature>
<feature type="compositionally biased region" description="Acidic residues" evidence="5">
    <location>
        <begin position="248"/>
        <end position="269"/>
    </location>
</feature>
<evidence type="ECO:0000313" key="6">
    <source>
        <dbReference type="EMBL" id="KAK2071066.1"/>
    </source>
</evidence>
<feature type="compositionally biased region" description="Gly residues" evidence="5">
    <location>
        <begin position="290"/>
        <end position="300"/>
    </location>
</feature>
<evidence type="ECO:0000256" key="2">
    <source>
        <dbReference type="ARBA" id="ARBA00008352"/>
    </source>
</evidence>
<dbReference type="AlphaFoldDB" id="A0AAD9I4W8"/>
<comment type="subunit">
    <text evidence="4">Component of the RNA polymerase III (Pol III) complex.</text>
</comment>